<dbReference type="CDD" id="cd01949">
    <property type="entry name" value="GGDEF"/>
    <property type="match status" value="1"/>
</dbReference>
<dbReference type="InterPro" id="IPR006189">
    <property type="entry name" value="CHASE_dom"/>
</dbReference>
<evidence type="ECO:0000256" key="8">
    <source>
        <dbReference type="SAM" id="Phobius"/>
    </source>
</evidence>
<dbReference type="AlphaFoldDB" id="A0A9W6K2I7"/>
<keyword evidence="6 8" id="KW-0472">Membrane</keyword>
<evidence type="ECO:0000256" key="6">
    <source>
        <dbReference type="ARBA" id="ARBA00023136"/>
    </source>
</evidence>
<evidence type="ECO:0000313" key="12">
    <source>
        <dbReference type="EMBL" id="GLK87602.1"/>
    </source>
</evidence>
<dbReference type="FunFam" id="3.30.70.270:FF:000001">
    <property type="entry name" value="Diguanylate cyclase domain protein"/>
    <property type="match status" value="1"/>
</dbReference>
<dbReference type="NCBIfam" id="TIGR00254">
    <property type="entry name" value="GGDEF"/>
    <property type="match status" value="1"/>
</dbReference>
<dbReference type="Proteomes" id="UP001143328">
    <property type="component" value="Unassembled WGS sequence"/>
</dbReference>
<dbReference type="InterPro" id="IPR042240">
    <property type="entry name" value="CHASE_sf"/>
</dbReference>
<dbReference type="Pfam" id="PF03924">
    <property type="entry name" value="CHASE"/>
    <property type="match status" value="1"/>
</dbReference>
<dbReference type="InterPro" id="IPR029787">
    <property type="entry name" value="Nucleotide_cyclase"/>
</dbReference>
<dbReference type="InterPro" id="IPR050469">
    <property type="entry name" value="Diguanylate_Cyclase"/>
</dbReference>
<dbReference type="PROSITE" id="PS50839">
    <property type="entry name" value="CHASE"/>
    <property type="match status" value="1"/>
</dbReference>
<comment type="catalytic activity">
    <reaction evidence="7">
        <text>2 GTP = 3',3'-c-di-GMP + 2 diphosphate</text>
        <dbReference type="Rhea" id="RHEA:24898"/>
        <dbReference type="ChEBI" id="CHEBI:33019"/>
        <dbReference type="ChEBI" id="CHEBI:37565"/>
        <dbReference type="ChEBI" id="CHEBI:58805"/>
        <dbReference type="EC" id="2.7.7.65"/>
    </reaction>
</comment>
<evidence type="ECO:0000259" key="9">
    <source>
        <dbReference type="PROSITE" id="PS50112"/>
    </source>
</evidence>
<sequence length="623" mass="70265">MELDSLRDTTSITAERPAWRARLALVLLAVMLLGASLLLWQKMVTIERAHANERVAAQARLLTRQLEGGLTTQAQDLYRVAELWQHHGRLSRDEWELQARFSLQHFRGYQAIQWADADLRLRWILPMAGNEAAANFQLTPAHPNYLLAMQAKTQGKAVFSNSFELVQGGRGFALYTPLYIQNDRGERTFDGFVQGIFRVQTLMDELLDTVDSAGFNVRLLEFGRPLYSREQADFSAGLQQELPLHLLNNRNFTLQLNPTRKLAQQLSSPLPMVVLGAGLITTLLLIAALALALENARRAGDLLASNSRLNEEVGNRELIEQVLRDSRERLQLVVDLTDSSRDGLFIIDPQNRNILHMNKATYSSLGYSADEFREQLRDHPESLLLGFHAWVELVRQAQHDNQGKIFQREMRRRNGSIQPAEISAQLVQVNGHEYLIGVSRDNNERLQLEAQLQHLSQRDGLTGLYNRRFFDHQLHSEWRRLQRIGAPMSLLMLDVDHFKAYNDQLGHLAGDDALRKVATALQSCLLRDGDAVCRYGGEEFALILANTDQAGAELIAARIHHALAELHLPHPGSPLSCLTASIGLSTVTPNRDSHPDSLVAHSDQALYQAKHQGRNCTCVWRKS</sequence>
<dbReference type="GO" id="GO:0052621">
    <property type="term" value="F:diguanylate cyclase activity"/>
    <property type="evidence" value="ECO:0007669"/>
    <property type="project" value="UniProtKB-EC"/>
</dbReference>
<feature type="transmembrane region" description="Helical" evidence="8">
    <location>
        <begin position="270"/>
        <end position="293"/>
    </location>
</feature>
<dbReference type="SUPFAM" id="SSF55073">
    <property type="entry name" value="Nucleotide cyclase"/>
    <property type="match status" value="1"/>
</dbReference>
<dbReference type="GO" id="GO:1902201">
    <property type="term" value="P:negative regulation of bacterial-type flagellum-dependent cell motility"/>
    <property type="evidence" value="ECO:0007669"/>
    <property type="project" value="TreeGrafter"/>
</dbReference>
<dbReference type="Gene3D" id="3.30.450.20">
    <property type="entry name" value="PAS domain"/>
    <property type="match status" value="1"/>
</dbReference>
<evidence type="ECO:0000256" key="4">
    <source>
        <dbReference type="ARBA" id="ARBA00022692"/>
    </source>
</evidence>
<evidence type="ECO:0000256" key="7">
    <source>
        <dbReference type="ARBA" id="ARBA00034247"/>
    </source>
</evidence>
<protein>
    <recommendedName>
        <fullName evidence="3">diguanylate cyclase</fullName>
        <ecNumber evidence="3">2.7.7.65</ecNumber>
    </recommendedName>
</protein>
<evidence type="ECO:0000256" key="1">
    <source>
        <dbReference type="ARBA" id="ARBA00001946"/>
    </source>
</evidence>
<dbReference type="InterPro" id="IPR000160">
    <property type="entry name" value="GGDEF_dom"/>
</dbReference>
<dbReference type="EMBL" id="BSFN01000001">
    <property type="protein sequence ID" value="GLK87602.1"/>
    <property type="molecule type" value="Genomic_DNA"/>
</dbReference>
<evidence type="ECO:0000259" key="10">
    <source>
        <dbReference type="PROSITE" id="PS50839"/>
    </source>
</evidence>
<reference evidence="12" key="1">
    <citation type="journal article" date="2014" name="Int. J. Syst. Evol. Microbiol.">
        <title>Complete genome sequence of Corynebacterium casei LMG S-19264T (=DSM 44701T), isolated from a smear-ripened cheese.</title>
        <authorList>
            <consortium name="US DOE Joint Genome Institute (JGI-PGF)"/>
            <person name="Walter F."/>
            <person name="Albersmeier A."/>
            <person name="Kalinowski J."/>
            <person name="Ruckert C."/>
        </authorList>
    </citation>
    <scope>NUCLEOTIDE SEQUENCE</scope>
    <source>
        <strain evidence="12">VKM B-2935</strain>
    </source>
</reference>
<dbReference type="Gene3D" id="3.30.70.270">
    <property type="match status" value="1"/>
</dbReference>
<evidence type="ECO:0000259" key="11">
    <source>
        <dbReference type="PROSITE" id="PS50887"/>
    </source>
</evidence>
<dbReference type="PROSITE" id="PS50887">
    <property type="entry name" value="GGDEF"/>
    <property type="match status" value="1"/>
</dbReference>
<feature type="domain" description="CHASE" evidence="10">
    <location>
        <begin position="121"/>
        <end position="206"/>
    </location>
</feature>
<dbReference type="RefSeq" id="WP_271193840.1">
    <property type="nucleotide sequence ID" value="NZ_BSFN01000001.1"/>
</dbReference>
<dbReference type="GO" id="GO:0043709">
    <property type="term" value="P:cell adhesion involved in single-species biofilm formation"/>
    <property type="evidence" value="ECO:0007669"/>
    <property type="project" value="TreeGrafter"/>
</dbReference>
<comment type="caution">
    <text evidence="12">The sequence shown here is derived from an EMBL/GenBank/DDBJ whole genome shotgun (WGS) entry which is preliminary data.</text>
</comment>
<keyword evidence="13" id="KW-1185">Reference proteome</keyword>
<reference evidence="12" key="2">
    <citation type="submission" date="2023-01" db="EMBL/GenBank/DDBJ databases">
        <authorList>
            <person name="Sun Q."/>
            <person name="Evtushenko L."/>
        </authorList>
    </citation>
    <scope>NUCLEOTIDE SEQUENCE</scope>
    <source>
        <strain evidence="12">VKM B-2935</strain>
    </source>
</reference>
<evidence type="ECO:0000313" key="13">
    <source>
        <dbReference type="Proteomes" id="UP001143328"/>
    </source>
</evidence>
<dbReference type="GO" id="GO:0005886">
    <property type="term" value="C:plasma membrane"/>
    <property type="evidence" value="ECO:0007669"/>
    <property type="project" value="UniProtKB-SubCell"/>
</dbReference>
<feature type="transmembrane region" description="Helical" evidence="8">
    <location>
        <begin position="20"/>
        <end position="40"/>
    </location>
</feature>
<comment type="subcellular location">
    <subcellularLocation>
        <location evidence="2">Cell inner membrane</location>
    </subcellularLocation>
</comment>
<evidence type="ECO:0000256" key="5">
    <source>
        <dbReference type="ARBA" id="ARBA00022989"/>
    </source>
</evidence>
<dbReference type="EC" id="2.7.7.65" evidence="3"/>
<dbReference type="SMART" id="SM00267">
    <property type="entry name" value="GGDEF"/>
    <property type="match status" value="1"/>
</dbReference>
<dbReference type="PANTHER" id="PTHR45138:SF9">
    <property type="entry name" value="DIGUANYLATE CYCLASE DGCM-RELATED"/>
    <property type="match status" value="1"/>
</dbReference>
<evidence type="ECO:0000256" key="3">
    <source>
        <dbReference type="ARBA" id="ARBA00012528"/>
    </source>
</evidence>
<accession>A0A9W6K2I7</accession>
<dbReference type="Pfam" id="PF00990">
    <property type="entry name" value="GGDEF"/>
    <property type="match status" value="1"/>
</dbReference>
<proteinExistence type="predicted"/>
<organism evidence="12 13">
    <name type="scientific">Pseudomonas turukhanskensis</name>
    <dbReference type="NCBI Taxonomy" id="1806536"/>
    <lineage>
        <taxon>Bacteria</taxon>
        <taxon>Pseudomonadati</taxon>
        <taxon>Pseudomonadota</taxon>
        <taxon>Gammaproteobacteria</taxon>
        <taxon>Pseudomonadales</taxon>
        <taxon>Pseudomonadaceae</taxon>
        <taxon>Pseudomonas</taxon>
    </lineage>
</organism>
<gene>
    <name evidence="12" type="ORF">GCM10017655_06640</name>
</gene>
<dbReference type="InterPro" id="IPR000014">
    <property type="entry name" value="PAS"/>
</dbReference>
<dbReference type="InterPro" id="IPR035965">
    <property type="entry name" value="PAS-like_dom_sf"/>
</dbReference>
<dbReference type="SMART" id="SM01079">
    <property type="entry name" value="CHASE"/>
    <property type="match status" value="1"/>
</dbReference>
<keyword evidence="4 8" id="KW-0812">Transmembrane</keyword>
<dbReference type="InterPro" id="IPR043128">
    <property type="entry name" value="Rev_trsase/Diguanyl_cyclase"/>
</dbReference>
<dbReference type="NCBIfam" id="TIGR00229">
    <property type="entry name" value="sensory_box"/>
    <property type="match status" value="1"/>
</dbReference>
<comment type="cofactor">
    <cofactor evidence="1">
        <name>Mg(2+)</name>
        <dbReference type="ChEBI" id="CHEBI:18420"/>
    </cofactor>
</comment>
<dbReference type="PANTHER" id="PTHR45138">
    <property type="entry name" value="REGULATORY COMPONENTS OF SENSORY TRANSDUCTION SYSTEM"/>
    <property type="match status" value="1"/>
</dbReference>
<dbReference type="PROSITE" id="PS50112">
    <property type="entry name" value="PAS"/>
    <property type="match status" value="1"/>
</dbReference>
<feature type="domain" description="GGDEF" evidence="11">
    <location>
        <begin position="486"/>
        <end position="622"/>
    </location>
</feature>
<feature type="domain" description="PAS" evidence="9">
    <location>
        <begin position="326"/>
        <end position="372"/>
    </location>
</feature>
<evidence type="ECO:0000256" key="2">
    <source>
        <dbReference type="ARBA" id="ARBA00004533"/>
    </source>
</evidence>
<dbReference type="Gene3D" id="3.30.450.350">
    <property type="entry name" value="CHASE domain"/>
    <property type="match status" value="1"/>
</dbReference>
<dbReference type="GO" id="GO:0007165">
    <property type="term" value="P:signal transduction"/>
    <property type="evidence" value="ECO:0007669"/>
    <property type="project" value="UniProtKB-ARBA"/>
</dbReference>
<dbReference type="SUPFAM" id="SSF55785">
    <property type="entry name" value="PYP-like sensor domain (PAS domain)"/>
    <property type="match status" value="1"/>
</dbReference>
<keyword evidence="5 8" id="KW-1133">Transmembrane helix</keyword>
<name>A0A9W6K2I7_9PSED</name>